<feature type="domain" description="TLC" evidence="7">
    <location>
        <begin position="140"/>
        <end position="327"/>
    </location>
</feature>
<dbReference type="InterPro" id="IPR006634">
    <property type="entry name" value="TLC-dom"/>
</dbReference>
<evidence type="ECO:0000313" key="9">
    <source>
        <dbReference type="Proteomes" id="UP000324705"/>
    </source>
</evidence>
<dbReference type="Gramene" id="TRITD5Av1G137430.1">
    <property type="protein sequence ID" value="TRITD5Av1G137430.1"/>
    <property type="gene ID" value="TRITD5Av1G137430"/>
</dbReference>
<feature type="transmembrane region" description="Helical" evidence="6">
    <location>
        <begin position="274"/>
        <end position="298"/>
    </location>
</feature>
<name>A0A9R0TUR8_TRITD</name>
<evidence type="ECO:0000313" key="8">
    <source>
        <dbReference type="EMBL" id="VAI17655.1"/>
    </source>
</evidence>
<dbReference type="SMART" id="SM00724">
    <property type="entry name" value="TLC"/>
    <property type="match status" value="1"/>
</dbReference>
<dbReference type="GO" id="GO:0005789">
    <property type="term" value="C:endoplasmic reticulum membrane"/>
    <property type="evidence" value="ECO:0007669"/>
    <property type="project" value="UniProtKB-SubCell"/>
</dbReference>
<sequence length="419" mass="48418">MASLLEIFVGSCSSSAPPVDWEAEAYPEYADYAVLPLLLAFFPALRLLLNQFLFEDAFGAWAVSPLGLGYLSCFPIQELDEPVLGTLKASTGLNVDPEKLPARFSNRVDIDRFMVLARRLIFGKGYDKLAETDERRKKINKFKESAWKFVYYLSAELFSLSVTYNESWFTNTRYFWVGPGEQLWPDQKMKLKLKAVYMYAAGFYVYSIFDLLLWETRRKDFGVMMSHHVATIVLIVVSYICRLSRPGSVILPLHDASDIFLEIGKMAKYSSCEWLAVVAFLLFVASWILLRLIVFPFWILRSTSYEIAMIVDNENRKIYRTSYYYLFNTLLFSLLILKAKTTMKIKLKVVGCLTEELYSSQLGMRMVQAGCIKNENVKEELVSISIRRKFRHKTKTERARISVPLEQASLMYLFCRLNV</sequence>
<proteinExistence type="predicted"/>
<dbReference type="PROSITE" id="PS50922">
    <property type="entry name" value="TLC"/>
    <property type="match status" value="1"/>
</dbReference>
<dbReference type="InterPro" id="IPR016439">
    <property type="entry name" value="Lag1/Lac1-like"/>
</dbReference>
<evidence type="ECO:0000259" key="7">
    <source>
        <dbReference type="PROSITE" id="PS50922"/>
    </source>
</evidence>
<dbReference type="Proteomes" id="UP000324705">
    <property type="component" value="Chromosome 5A"/>
</dbReference>
<gene>
    <name evidence="8" type="ORF">TRITD_5Av1G137430</name>
</gene>
<comment type="subcellular location">
    <subcellularLocation>
        <location evidence="1">Endoplasmic reticulum membrane</location>
        <topology evidence="1">Multi-pass membrane protein</topology>
    </subcellularLocation>
</comment>
<dbReference type="AlphaFoldDB" id="A0A9R0TUR8"/>
<dbReference type="GO" id="GO:0050291">
    <property type="term" value="F:sphingosine N-acyltransferase activity"/>
    <property type="evidence" value="ECO:0007669"/>
    <property type="project" value="InterPro"/>
</dbReference>
<organism evidence="8 9">
    <name type="scientific">Triticum turgidum subsp. durum</name>
    <name type="common">Durum wheat</name>
    <name type="synonym">Triticum durum</name>
    <dbReference type="NCBI Taxonomy" id="4567"/>
    <lineage>
        <taxon>Eukaryota</taxon>
        <taxon>Viridiplantae</taxon>
        <taxon>Streptophyta</taxon>
        <taxon>Embryophyta</taxon>
        <taxon>Tracheophyta</taxon>
        <taxon>Spermatophyta</taxon>
        <taxon>Magnoliopsida</taxon>
        <taxon>Liliopsida</taxon>
        <taxon>Poales</taxon>
        <taxon>Poaceae</taxon>
        <taxon>BOP clade</taxon>
        <taxon>Pooideae</taxon>
        <taxon>Triticodae</taxon>
        <taxon>Triticeae</taxon>
        <taxon>Triticinae</taxon>
        <taxon>Triticum</taxon>
    </lineage>
</organism>
<dbReference type="PANTHER" id="PTHR12560:SF48">
    <property type="entry name" value="TLC DOMAIN-CONTAINING PROTEIN"/>
    <property type="match status" value="1"/>
</dbReference>
<evidence type="ECO:0000256" key="6">
    <source>
        <dbReference type="SAM" id="Phobius"/>
    </source>
</evidence>
<feature type="transmembrane region" description="Helical" evidence="6">
    <location>
        <begin position="196"/>
        <end position="215"/>
    </location>
</feature>
<keyword evidence="2 5" id="KW-0812">Transmembrane</keyword>
<keyword evidence="4 5" id="KW-0472">Membrane</keyword>
<evidence type="ECO:0000256" key="1">
    <source>
        <dbReference type="ARBA" id="ARBA00004477"/>
    </source>
</evidence>
<dbReference type="Pfam" id="PF03798">
    <property type="entry name" value="TRAM_LAG1_CLN8"/>
    <property type="match status" value="1"/>
</dbReference>
<keyword evidence="9" id="KW-1185">Reference proteome</keyword>
<evidence type="ECO:0000256" key="5">
    <source>
        <dbReference type="PROSITE-ProRule" id="PRU00205"/>
    </source>
</evidence>
<dbReference type="OMA" id="THAAEFK"/>
<evidence type="ECO:0000256" key="3">
    <source>
        <dbReference type="ARBA" id="ARBA00022989"/>
    </source>
</evidence>
<protein>
    <recommendedName>
        <fullName evidence="7">TLC domain-containing protein</fullName>
    </recommendedName>
</protein>
<accession>A0A9R0TUR8</accession>
<dbReference type="PANTHER" id="PTHR12560">
    <property type="entry name" value="LONGEVITY ASSURANCE FACTOR 1 LAG1"/>
    <property type="match status" value="1"/>
</dbReference>
<reference evidence="8 9" key="1">
    <citation type="submission" date="2017-09" db="EMBL/GenBank/DDBJ databases">
        <authorList>
            <consortium name="International Durum Wheat Genome Sequencing Consortium (IDWGSC)"/>
            <person name="Milanesi L."/>
        </authorList>
    </citation>
    <scope>NUCLEOTIDE SEQUENCE [LARGE SCALE GENOMIC DNA]</scope>
    <source>
        <strain evidence="9">cv. Svevo</strain>
    </source>
</reference>
<feature type="transmembrane region" description="Helical" evidence="6">
    <location>
        <begin position="29"/>
        <end position="49"/>
    </location>
</feature>
<dbReference type="GO" id="GO:0046513">
    <property type="term" value="P:ceramide biosynthetic process"/>
    <property type="evidence" value="ECO:0007669"/>
    <property type="project" value="InterPro"/>
</dbReference>
<feature type="transmembrane region" description="Helical" evidence="6">
    <location>
        <begin position="221"/>
        <end position="241"/>
    </location>
</feature>
<evidence type="ECO:0000256" key="2">
    <source>
        <dbReference type="ARBA" id="ARBA00022692"/>
    </source>
</evidence>
<feature type="transmembrane region" description="Helical" evidence="6">
    <location>
        <begin position="318"/>
        <end position="337"/>
    </location>
</feature>
<keyword evidence="3 6" id="KW-1133">Transmembrane helix</keyword>
<evidence type="ECO:0000256" key="4">
    <source>
        <dbReference type="ARBA" id="ARBA00023136"/>
    </source>
</evidence>
<dbReference type="EMBL" id="LT934119">
    <property type="protein sequence ID" value="VAI17655.1"/>
    <property type="molecule type" value="Genomic_DNA"/>
</dbReference>